<dbReference type="Gene3D" id="3.30.1370.10">
    <property type="entry name" value="K Homology domain, type 1"/>
    <property type="match status" value="8"/>
</dbReference>
<evidence type="ECO:0000313" key="6">
    <source>
        <dbReference type="EMBL" id="KDQ21586.1"/>
    </source>
</evidence>
<feature type="compositionally biased region" description="Low complexity" evidence="4">
    <location>
        <begin position="72"/>
        <end position="85"/>
    </location>
</feature>
<feature type="domain" description="K Homology" evidence="5">
    <location>
        <begin position="969"/>
        <end position="1054"/>
    </location>
</feature>
<feature type="domain" description="K Homology" evidence="5">
    <location>
        <begin position="317"/>
        <end position="382"/>
    </location>
</feature>
<dbReference type="SMART" id="SM00322">
    <property type="entry name" value="KH"/>
    <property type="match status" value="11"/>
</dbReference>
<feature type="domain" description="K Homology" evidence="5">
    <location>
        <begin position="463"/>
        <end position="541"/>
    </location>
</feature>
<dbReference type="InParanoid" id="A0A067NCR4"/>
<name>A0A067NCR4_BOTB1</name>
<feature type="domain" description="K Homology" evidence="5">
    <location>
        <begin position="888"/>
        <end position="965"/>
    </location>
</feature>
<feature type="domain" description="K Homology" evidence="5">
    <location>
        <begin position="1060"/>
        <end position="1166"/>
    </location>
</feature>
<dbReference type="OrthoDB" id="10027144at2759"/>
<dbReference type="SUPFAM" id="SSF54791">
    <property type="entry name" value="Eukaryotic type KH-domain (KH-domain type I)"/>
    <property type="match status" value="9"/>
</dbReference>
<feature type="domain" description="K Homology" evidence="5">
    <location>
        <begin position="636"/>
        <end position="717"/>
    </location>
</feature>
<dbReference type="STRING" id="930990.A0A067NCR4"/>
<accession>A0A067NCR4</accession>
<dbReference type="InterPro" id="IPR004088">
    <property type="entry name" value="KH_dom_type_1"/>
</dbReference>
<sequence length="1247" mass="135153">MDSHNGTIISANDLQKRHELENQPDPFPSLNDVDTTSRKSQRRPQAAQELDTESETSFPSLGAPSKPPTPAPALAWGAGASARARAPPPRAPVFSDTISIVVHDRAASANAVRNAMAKTKAKIESSTQSGATSFLIKAESQADVEKAKKLLNSELSPKISIYIDAPIPSVGQIIGTKGATLKQIRETYSISVDIPRRDAAPTATATADSSRVPSPTHDAQDEDDEPTVRITLSGPEASVREAAAHITSIIGVRTVTRRITNIPIHILSFIQVDGPLWDGISVDFNRKERSIAISGVKEEVLQKIEEVKKKQEELAEELKSIAIPIPKIQHRLLAGTANRDILLEAHCAVVVPDADDPDTNVVVRGKPEHLPAGLAAIMQRAASQHTQSITLPSPPAFGRQIQTYLLHTSYLNTLVASHPEVSTHISSAALAAKSGTATIDFVGPKKEVEAALKDIKDLFRKLDGALREIEINWMVHRIIMGREAKAINEFSETHNVKVFFPPEESESSSVLLVHDPLTLSPTAPSSAQKQKHLDVVQKSLEKFAQDAADVTTKTVTVDKKWHADIIGRDNESLNKILGEDKVLVIKFGSQQTKAGSDQTPLDENAILVRGPSADVDRAIKEINQAAKDAEEDAIASSYFTVFEIDQEYVSRVVGAHGAAVNKLRDQFDVRIDFDDEVRGDEADRSKRKKSGAKSKVKITGKKSGAEEAKKRILAQVEKLADETFEILRIPNSLHSGLIGPGGKYVIRLEEKYGVKITFPRGGGGGGNEYDEEGRGNRTRENLQPNEVLVKGGRKGVAGAKAELIEAAEYDKDRSHSLTFTVPTRAIARVLGKGGSNINDIKERTDAQIDIDKNIGDGAPTTSITVRGTKTAIADAKREILAVSDTVEEETTVTVNIESKYHRGLIGAGGQGLKDLVARCGGPSDPRAQAGLIHFPRNGEPSDEVRLRGEPKLVAKIQAELEKIVDGHKNRVVLGVSVPAASHRNLIGRGGQHLTDLQNRTGATVQFPGSRSYNQVGEPENAADLADVDHADLVKVFGSREACENAIKELSARSVRNTPQEAVTAVVIVPLKYHHVIGQQGNFYRTLRNFNVHVEQSKVPQNQTSSAPAGGAAEARIDAEEHSTSDPEWEVVKNYVDAEEGDSEWTLRARDQAGLERAQKLLEEAIEHAKNSTHIGYLTLPDRTVFPRIVGTKGANVSRLRAETGAEIIVGRDDNRITIIGTEAALNDAKEAILQIANQPRGRRGQDY</sequence>
<dbReference type="FunCoup" id="A0A067NCR4">
    <property type="interactions" value="226"/>
</dbReference>
<feature type="domain" description="K Homology" evidence="5">
    <location>
        <begin position="157"/>
        <end position="251"/>
    </location>
</feature>
<proteinExistence type="predicted"/>
<dbReference type="PANTHER" id="PTHR10288">
    <property type="entry name" value="KH DOMAIN CONTAINING RNA BINDING PROTEIN"/>
    <property type="match status" value="1"/>
</dbReference>
<keyword evidence="2" id="KW-0694">RNA-binding</keyword>
<dbReference type="AlphaFoldDB" id="A0A067NCR4"/>
<keyword evidence="1" id="KW-0677">Repeat</keyword>
<evidence type="ECO:0000256" key="1">
    <source>
        <dbReference type="ARBA" id="ARBA00022737"/>
    </source>
</evidence>
<feature type="compositionally biased region" description="Basic and acidic residues" evidence="4">
    <location>
        <begin position="1114"/>
        <end position="1124"/>
    </location>
</feature>
<dbReference type="Proteomes" id="UP000027195">
    <property type="component" value="Unassembled WGS sequence"/>
</dbReference>
<feature type="region of interest" description="Disordered" evidence="4">
    <location>
        <begin position="1096"/>
        <end position="1125"/>
    </location>
</feature>
<feature type="region of interest" description="Disordered" evidence="4">
    <location>
        <begin position="199"/>
        <end position="227"/>
    </location>
</feature>
<feature type="compositionally biased region" description="Basic residues" evidence="4">
    <location>
        <begin position="685"/>
        <end position="700"/>
    </location>
</feature>
<dbReference type="HOGENOM" id="CLU_003293_1_1_1"/>
<gene>
    <name evidence="6" type="ORF">BOTBODRAFT_26031</name>
</gene>
<dbReference type="EMBL" id="KL198016">
    <property type="protein sequence ID" value="KDQ21586.1"/>
    <property type="molecule type" value="Genomic_DNA"/>
</dbReference>
<protein>
    <recommendedName>
        <fullName evidence="5">K Homology domain-containing protein</fullName>
    </recommendedName>
</protein>
<feature type="compositionally biased region" description="Polar residues" evidence="4">
    <location>
        <begin position="1097"/>
        <end position="1106"/>
    </location>
</feature>
<reference evidence="7" key="1">
    <citation type="journal article" date="2014" name="Proc. Natl. Acad. Sci. U.S.A.">
        <title>Extensive sampling of basidiomycete genomes demonstrates inadequacy of the white-rot/brown-rot paradigm for wood decay fungi.</title>
        <authorList>
            <person name="Riley R."/>
            <person name="Salamov A.A."/>
            <person name="Brown D.W."/>
            <person name="Nagy L.G."/>
            <person name="Floudas D."/>
            <person name="Held B.W."/>
            <person name="Levasseur A."/>
            <person name="Lombard V."/>
            <person name="Morin E."/>
            <person name="Otillar R."/>
            <person name="Lindquist E.A."/>
            <person name="Sun H."/>
            <person name="LaButti K.M."/>
            <person name="Schmutz J."/>
            <person name="Jabbour D."/>
            <person name="Luo H."/>
            <person name="Baker S.E."/>
            <person name="Pisabarro A.G."/>
            <person name="Walton J.D."/>
            <person name="Blanchette R.A."/>
            <person name="Henrissat B."/>
            <person name="Martin F."/>
            <person name="Cullen D."/>
            <person name="Hibbett D.S."/>
            <person name="Grigoriev I.V."/>
        </authorList>
    </citation>
    <scope>NUCLEOTIDE SEQUENCE [LARGE SCALE GENOMIC DNA]</scope>
    <source>
        <strain evidence="7">FD-172 SS1</strain>
    </source>
</reference>
<feature type="domain" description="K Homology" evidence="5">
    <location>
        <begin position="549"/>
        <end position="627"/>
    </location>
</feature>
<organism evidence="6 7">
    <name type="scientific">Botryobasidium botryosum (strain FD-172 SS1)</name>
    <dbReference type="NCBI Taxonomy" id="930990"/>
    <lineage>
        <taxon>Eukaryota</taxon>
        <taxon>Fungi</taxon>
        <taxon>Dikarya</taxon>
        <taxon>Basidiomycota</taxon>
        <taxon>Agaricomycotina</taxon>
        <taxon>Agaricomycetes</taxon>
        <taxon>Cantharellales</taxon>
        <taxon>Botryobasidiaceae</taxon>
        <taxon>Botryobasidium</taxon>
    </lineage>
</organism>
<dbReference type="PROSITE" id="PS50084">
    <property type="entry name" value="KH_TYPE_1"/>
    <property type="match status" value="8"/>
</dbReference>
<feature type="compositionally biased region" description="Low complexity" evidence="4">
    <location>
        <begin position="200"/>
        <end position="211"/>
    </location>
</feature>
<evidence type="ECO:0000256" key="2">
    <source>
        <dbReference type="PROSITE-ProRule" id="PRU00117"/>
    </source>
</evidence>
<feature type="domain" description="K Homology" evidence="5">
    <location>
        <begin position="721"/>
        <end position="808"/>
    </location>
</feature>
<feature type="coiled-coil region" evidence="3">
    <location>
        <begin position="293"/>
        <end position="321"/>
    </location>
</feature>
<feature type="region of interest" description="Disordered" evidence="4">
    <location>
        <begin position="678"/>
        <end position="702"/>
    </location>
</feature>
<feature type="compositionally biased region" description="Polar residues" evidence="4">
    <location>
        <begin position="1"/>
        <end position="13"/>
    </location>
</feature>
<feature type="domain" description="K Homology" evidence="5">
    <location>
        <begin position="1171"/>
        <end position="1237"/>
    </location>
</feature>
<dbReference type="GO" id="GO:0003723">
    <property type="term" value="F:RNA binding"/>
    <property type="evidence" value="ECO:0007669"/>
    <property type="project" value="UniProtKB-UniRule"/>
</dbReference>
<feature type="domain" description="K Homology" evidence="5">
    <location>
        <begin position="813"/>
        <end position="884"/>
    </location>
</feature>
<evidence type="ECO:0000313" key="7">
    <source>
        <dbReference type="Proteomes" id="UP000027195"/>
    </source>
</evidence>
<dbReference type="CDD" id="cd00105">
    <property type="entry name" value="KH-I"/>
    <property type="match status" value="3"/>
</dbReference>
<feature type="region of interest" description="Disordered" evidence="4">
    <location>
        <begin position="1"/>
        <end position="92"/>
    </location>
</feature>
<evidence type="ECO:0000259" key="5">
    <source>
        <dbReference type="SMART" id="SM00322"/>
    </source>
</evidence>
<evidence type="ECO:0000256" key="4">
    <source>
        <dbReference type="SAM" id="MobiDB-lite"/>
    </source>
</evidence>
<evidence type="ECO:0000256" key="3">
    <source>
        <dbReference type="SAM" id="Coils"/>
    </source>
</evidence>
<dbReference type="InterPro" id="IPR036612">
    <property type="entry name" value="KH_dom_type_1_sf"/>
</dbReference>
<dbReference type="Pfam" id="PF00013">
    <property type="entry name" value="KH_1"/>
    <property type="match status" value="6"/>
</dbReference>
<dbReference type="InterPro" id="IPR004087">
    <property type="entry name" value="KH_dom"/>
</dbReference>
<keyword evidence="7" id="KW-1185">Reference proteome</keyword>
<keyword evidence="3" id="KW-0175">Coiled coil</keyword>